<keyword evidence="4" id="KW-1185">Reference proteome</keyword>
<protein>
    <recommendedName>
        <fullName evidence="5">Dirigent protein</fullName>
    </recommendedName>
</protein>
<organism evidence="3 4">
    <name type="scientific">Triticum urartu</name>
    <name type="common">Red wild einkorn</name>
    <name type="synonym">Crithodium urartu</name>
    <dbReference type="NCBI Taxonomy" id="4572"/>
    <lineage>
        <taxon>Eukaryota</taxon>
        <taxon>Viridiplantae</taxon>
        <taxon>Streptophyta</taxon>
        <taxon>Embryophyta</taxon>
        <taxon>Tracheophyta</taxon>
        <taxon>Spermatophyta</taxon>
        <taxon>Magnoliopsida</taxon>
        <taxon>Liliopsida</taxon>
        <taxon>Poales</taxon>
        <taxon>Poaceae</taxon>
        <taxon>BOP clade</taxon>
        <taxon>Pooideae</taxon>
        <taxon>Triticodae</taxon>
        <taxon>Triticeae</taxon>
        <taxon>Triticinae</taxon>
        <taxon>Triticum</taxon>
    </lineage>
</organism>
<reference evidence="3" key="2">
    <citation type="submission" date="2022-06" db="UniProtKB">
        <authorList>
            <consortium name="EnsemblPlants"/>
        </authorList>
    </citation>
    <scope>IDENTIFICATION</scope>
</reference>
<reference evidence="4" key="1">
    <citation type="journal article" date="2013" name="Nature">
        <title>Draft genome of the wheat A-genome progenitor Triticum urartu.</title>
        <authorList>
            <person name="Ling H.Q."/>
            <person name="Zhao S."/>
            <person name="Liu D."/>
            <person name="Wang J."/>
            <person name="Sun H."/>
            <person name="Zhang C."/>
            <person name="Fan H."/>
            <person name="Li D."/>
            <person name="Dong L."/>
            <person name="Tao Y."/>
            <person name="Gao C."/>
            <person name="Wu H."/>
            <person name="Li Y."/>
            <person name="Cui Y."/>
            <person name="Guo X."/>
            <person name="Zheng S."/>
            <person name="Wang B."/>
            <person name="Yu K."/>
            <person name="Liang Q."/>
            <person name="Yang W."/>
            <person name="Lou X."/>
            <person name="Chen J."/>
            <person name="Feng M."/>
            <person name="Jian J."/>
            <person name="Zhang X."/>
            <person name="Luo G."/>
            <person name="Jiang Y."/>
            <person name="Liu J."/>
            <person name="Wang Z."/>
            <person name="Sha Y."/>
            <person name="Zhang B."/>
            <person name="Wu H."/>
            <person name="Tang D."/>
            <person name="Shen Q."/>
            <person name="Xue P."/>
            <person name="Zou S."/>
            <person name="Wang X."/>
            <person name="Liu X."/>
            <person name="Wang F."/>
            <person name="Yang Y."/>
            <person name="An X."/>
            <person name="Dong Z."/>
            <person name="Zhang K."/>
            <person name="Zhang X."/>
            <person name="Luo M.C."/>
            <person name="Dvorak J."/>
            <person name="Tong Y."/>
            <person name="Wang J."/>
            <person name="Yang H."/>
            <person name="Li Z."/>
            <person name="Wang D."/>
            <person name="Zhang A."/>
            <person name="Wang J."/>
        </authorList>
    </citation>
    <scope>NUCLEOTIDE SEQUENCE</scope>
    <source>
        <strain evidence="4">cv. G1812</strain>
    </source>
</reference>
<dbReference type="PANTHER" id="PTHR46442:SF7">
    <property type="entry name" value="DIRIGENT PROTEIN"/>
    <property type="match status" value="1"/>
</dbReference>
<evidence type="ECO:0000256" key="2">
    <source>
        <dbReference type="SAM" id="SignalP"/>
    </source>
</evidence>
<sequence>MQGLAATSKLSLAVVVAVFLLGSSAAAAHGLRRVVSSSSDEPCNEMTLYYHDILYNGVNNTKNATSAAATKPTALSTTHWKNGTYFGTLVVFDGGEGATHGGGGACGARPGLLLLRQAGVLHLVVWLLHRVQLHGTQEHHQPRRRGPHGRQDPGPLRRRRHWRLLHGARHRHAPTRCLRGNRLFPSADGHQALRVLRLT</sequence>
<feature type="signal peptide" evidence="2">
    <location>
        <begin position="1"/>
        <end position="28"/>
    </location>
</feature>
<evidence type="ECO:0000313" key="3">
    <source>
        <dbReference type="EnsemblPlants" id="TuG1812S0000041300.01.T01.s_cds29648"/>
    </source>
</evidence>
<dbReference type="AlphaFoldDB" id="A0A8R7R9I2"/>
<accession>A0A8R7R9I2</accession>
<dbReference type="PANTHER" id="PTHR46442">
    <property type="entry name" value="DIRIGENT PROTEIN"/>
    <property type="match status" value="1"/>
</dbReference>
<proteinExistence type="predicted"/>
<feature type="region of interest" description="Disordered" evidence="1">
    <location>
        <begin position="136"/>
        <end position="157"/>
    </location>
</feature>
<dbReference type="InterPro" id="IPR004265">
    <property type="entry name" value="Dirigent"/>
</dbReference>
<name>A0A8R7R9I2_TRIUA</name>
<evidence type="ECO:0008006" key="5">
    <source>
        <dbReference type="Google" id="ProtNLM"/>
    </source>
</evidence>
<dbReference type="EnsemblPlants" id="TuG1812S0000041300.01.T01">
    <property type="protein sequence ID" value="TuG1812S0000041300.01.T01.s_cds29648"/>
    <property type="gene ID" value="TuG1812S0000041300.01"/>
</dbReference>
<feature type="chain" id="PRO_5035816003" description="Dirigent protein" evidence="2">
    <location>
        <begin position="29"/>
        <end position="199"/>
    </location>
</feature>
<dbReference type="Proteomes" id="UP000015106">
    <property type="component" value="Unassembled WGS sequence"/>
</dbReference>
<keyword evidence="2" id="KW-0732">Signal</keyword>
<evidence type="ECO:0000256" key="1">
    <source>
        <dbReference type="SAM" id="MobiDB-lite"/>
    </source>
</evidence>
<evidence type="ECO:0000313" key="4">
    <source>
        <dbReference type="Proteomes" id="UP000015106"/>
    </source>
</evidence>
<dbReference type="Gramene" id="TuG1812S0000041300.01.T01">
    <property type="protein sequence ID" value="TuG1812S0000041300.01.T01.s_cds29648"/>
    <property type="gene ID" value="TuG1812S0000041300.01"/>
</dbReference>